<name>A0A9D1RHV7_9BACT</name>
<protein>
    <submittedName>
        <fullName evidence="2">Uncharacterized protein</fullName>
    </submittedName>
</protein>
<proteinExistence type="predicted"/>
<evidence type="ECO:0000256" key="1">
    <source>
        <dbReference type="SAM" id="SignalP"/>
    </source>
</evidence>
<evidence type="ECO:0000313" key="3">
    <source>
        <dbReference type="Proteomes" id="UP000824267"/>
    </source>
</evidence>
<keyword evidence="1" id="KW-0732">Signal</keyword>
<reference evidence="2" key="1">
    <citation type="journal article" date="2021" name="PeerJ">
        <title>Extensive microbial diversity within the chicken gut microbiome revealed by metagenomics and culture.</title>
        <authorList>
            <person name="Gilroy R."/>
            <person name="Ravi A."/>
            <person name="Getino M."/>
            <person name="Pursley I."/>
            <person name="Horton D.L."/>
            <person name="Alikhan N.F."/>
            <person name="Baker D."/>
            <person name="Gharbi K."/>
            <person name="Hall N."/>
            <person name="Watson M."/>
            <person name="Adriaenssens E.M."/>
            <person name="Foster-Nyarko E."/>
            <person name="Jarju S."/>
            <person name="Secka A."/>
            <person name="Antonio M."/>
            <person name="Oren A."/>
            <person name="Chaudhuri R.R."/>
            <person name="La Ragione R."/>
            <person name="Hildebrand F."/>
            <person name="Pallen M.J."/>
        </authorList>
    </citation>
    <scope>NUCLEOTIDE SEQUENCE</scope>
    <source>
        <strain evidence="2">Gambia16-930</strain>
    </source>
</reference>
<dbReference type="AlphaFoldDB" id="A0A9D1RHV7"/>
<accession>A0A9D1RHV7</accession>
<dbReference type="EMBL" id="DXGG01000175">
    <property type="protein sequence ID" value="HIW87725.1"/>
    <property type="molecule type" value="Genomic_DNA"/>
</dbReference>
<organism evidence="2 3">
    <name type="scientific">Candidatus Onthomorpha intestinigallinarum</name>
    <dbReference type="NCBI Taxonomy" id="2840880"/>
    <lineage>
        <taxon>Bacteria</taxon>
        <taxon>Pseudomonadati</taxon>
        <taxon>Bacteroidota</taxon>
        <taxon>Bacteroidia</taxon>
        <taxon>Bacteroidales</taxon>
        <taxon>Candidatus Onthomorpha</taxon>
    </lineage>
</organism>
<gene>
    <name evidence="2" type="ORF">IAC47_05565</name>
</gene>
<comment type="caution">
    <text evidence="2">The sequence shown here is derived from an EMBL/GenBank/DDBJ whole genome shotgun (WGS) entry which is preliminary data.</text>
</comment>
<feature type="chain" id="PRO_5039458673" evidence="1">
    <location>
        <begin position="25"/>
        <end position="120"/>
    </location>
</feature>
<reference evidence="2" key="2">
    <citation type="submission" date="2021-04" db="EMBL/GenBank/DDBJ databases">
        <authorList>
            <person name="Gilroy R."/>
        </authorList>
    </citation>
    <scope>NUCLEOTIDE SEQUENCE</scope>
    <source>
        <strain evidence="2">Gambia16-930</strain>
    </source>
</reference>
<sequence>MRKAILIILFAFCTANLFSVPAERKPVTITQPNGKTLTFMLKGDERLNWCETMDGYTLLRDEEGNLCYACIDENGDMTSSGILACNAEERDVRELLFLKKIERGLFFSSSQVEKARKRSI</sequence>
<evidence type="ECO:0000313" key="2">
    <source>
        <dbReference type="EMBL" id="HIW87725.1"/>
    </source>
</evidence>
<feature type="signal peptide" evidence="1">
    <location>
        <begin position="1"/>
        <end position="24"/>
    </location>
</feature>
<dbReference type="Proteomes" id="UP000824267">
    <property type="component" value="Unassembled WGS sequence"/>
</dbReference>